<dbReference type="EMBL" id="CP042425">
    <property type="protein sequence ID" value="QEL21124.1"/>
    <property type="molecule type" value="Genomic_DNA"/>
</dbReference>
<dbReference type="OrthoDB" id="274988at2"/>
<evidence type="ECO:0000313" key="2">
    <source>
        <dbReference type="Proteomes" id="UP000324974"/>
    </source>
</evidence>
<dbReference type="RefSeq" id="WP_149115364.1">
    <property type="nucleotide sequence ID" value="NZ_CP042425.1"/>
</dbReference>
<sequence>MRRRFRSFVLTAGLLTLLLGVVGSVLGSVLKQEPTFYQKLSDLPEWDNGERASGLMTRVQDLKNDVRSKADWAGKFHGDDVNAFCQENLCEGTSYANLLPKGFHSPRVVVEGDHIKLGLRYGHGFWSTVIWIELKAWLVKNDTNVIAVELCGFKAGGLSIGCQTLLDTLSEAAHDSNIEVSWYRHDGNPVGLFRFYADQLRPTTQIHTFKIEEGAITVAGRTRLENAQATAPGLNAVGD</sequence>
<keyword evidence="2" id="KW-1185">Reference proteome</keyword>
<accession>A0A5C1AV22</accession>
<dbReference type="AlphaFoldDB" id="A0A5C1AV22"/>
<dbReference type="Proteomes" id="UP000324974">
    <property type="component" value="Chromosome"/>
</dbReference>
<evidence type="ECO:0000313" key="1">
    <source>
        <dbReference type="EMBL" id="QEL21124.1"/>
    </source>
</evidence>
<dbReference type="KEGG" id="lrs:PX52LOC_08254"/>
<name>A0A5C1AV22_9BACT</name>
<gene>
    <name evidence="1" type="ORF">PX52LOC_08254</name>
</gene>
<protein>
    <submittedName>
        <fullName evidence="1">Uncharacterized protein</fullName>
    </submittedName>
</protein>
<organism evidence="1 2">
    <name type="scientific">Limnoglobus roseus</name>
    <dbReference type="NCBI Taxonomy" id="2598579"/>
    <lineage>
        <taxon>Bacteria</taxon>
        <taxon>Pseudomonadati</taxon>
        <taxon>Planctomycetota</taxon>
        <taxon>Planctomycetia</taxon>
        <taxon>Gemmatales</taxon>
        <taxon>Gemmataceae</taxon>
        <taxon>Limnoglobus</taxon>
    </lineage>
</organism>
<proteinExistence type="predicted"/>
<reference evidence="2" key="1">
    <citation type="submission" date="2019-08" db="EMBL/GenBank/DDBJ databases">
        <title>Limnoglobus roseus gen. nov., sp. nov., a novel freshwater planctomycete with a giant genome from the family Gemmataceae.</title>
        <authorList>
            <person name="Kulichevskaya I.S."/>
            <person name="Naumoff D.G."/>
            <person name="Miroshnikov K."/>
            <person name="Ivanova A."/>
            <person name="Philippov D.A."/>
            <person name="Hakobyan A."/>
            <person name="Rijpstra I.C."/>
            <person name="Sinninghe Damste J.S."/>
            <person name="Liesack W."/>
            <person name="Dedysh S.N."/>
        </authorList>
    </citation>
    <scope>NUCLEOTIDE SEQUENCE [LARGE SCALE GENOMIC DNA]</scope>
    <source>
        <strain evidence="2">PX52</strain>
    </source>
</reference>